<evidence type="ECO:0000256" key="1">
    <source>
        <dbReference type="SAM" id="Phobius"/>
    </source>
</evidence>
<dbReference type="GeneID" id="79188680"/>
<dbReference type="AlphaFoldDB" id="A0A0D6Q930"/>
<reference evidence="2 3" key="1">
    <citation type="submission" date="2012-11" db="EMBL/GenBank/DDBJ databases">
        <title>Whole genome sequence of Gluconacetobacter xylinus NBRC 13693.</title>
        <authorList>
            <person name="Azuma Y."/>
            <person name="Higashiura N."/>
            <person name="Hirakawa H."/>
            <person name="Matsushita K."/>
        </authorList>
    </citation>
    <scope>NUCLEOTIDE SEQUENCE [LARGE SCALE GENOMIC DNA]</scope>
    <source>
        <strain evidence="2 3">NBRC 13693</strain>
    </source>
</reference>
<sequence>MTFYSALLPPARATGPAPGPVMVAWRMSWLVLLSGWVGLVLRGCWISGLLAGGACILTRQLLPLPVALPLLGGMHLLLALNAPDLRQWELRLRGYQTARGVYATDPKAALLRWMDRNRSHPLSPVS</sequence>
<protein>
    <submittedName>
        <fullName evidence="2">Uncharacterized protein</fullName>
    </submittedName>
</protein>
<keyword evidence="1" id="KW-0812">Transmembrane</keyword>
<dbReference type="Proteomes" id="UP000032683">
    <property type="component" value="Unassembled WGS sequence"/>
</dbReference>
<accession>A0A0D6Q930</accession>
<evidence type="ECO:0000313" key="3">
    <source>
        <dbReference type="Proteomes" id="UP000032683"/>
    </source>
</evidence>
<name>A0A0D6Q930_KOMXY</name>
<keyword evidence="1" id="KW-1133">Transmembrane helix</keyword>
<organism evidence="2 3">
    <name type="scientific">Komagataeibacter xylinus NBRC 13693</name>
    <dbReference type="NCBI Taxonomy" id="1234668"/>
    <lineage>
        <taxon>Bacteria</taxon>
        <taxon>Pseudomonadati</taxon>
        <taxon>Pseudomonadota</taxon>
        <taxon>Alphaproteobacteria</taxon>
        <taxon>Acetobacterales</taxon>
        <taxon>Acetobacteraceae</taxon>
        <taxon>Komagataeibacter</taxon>
    </lineage>
</organism>
<gene>
    <name evidence="2" type="ORF">Gxy13693_032_083</name>
</gene>
<proteinExistence type="predicted"/>
<dbReference type="EMBL" id="BANJ01000032">
    <property type="protein sequence ID" value="GAN99823.1"/>
    <property type="molecule type" value="Genomic_DNA"/>
</dbReference>
<feature type="transmembrane region" description="Helical" evidence="1">
    <location>
        <begin position="29"/>
        <end position="50"/>
    </location>
</feature>
<feature type="transmembrane region" description="Helical" evidence="1">
    <location>
        <begin position="62"/>
        <end position="82"/>
    </location>
</feature>
<dbReference type="RefSeq" id="WP_048856318.1">
    <property type="nucleotide sequence ID" value="NZ_BANJ01000032.1"/>
</dbReference>
<comment type="caution">
    <text evidence="2">The sequence shown here is derived from an EMBL/GenBank/DDBJ whole genome shotgun (WGS) entry which is preliminary data.</text>
</comment>
<evidence type="ECO:0000313" key="2">
    <source>
        <dbReference type="EMBL" id="GAN99823.1"/>
    </source>
</evidence>
<keyword evidence="1" id="KW-0472">Membrane</keyword>